<accession>A0A937A5G5</accession>
<evidence type="ECO:0000313" key="4">
    <source>
        <dbReference type="Proteomes" id="UP000651057"/>
    </source>
</evidence>
<reference evidence="3" key="1">
    <citation type="submission" date="2021-01" db="EMBL/GenBank/DDBJ databases">
        <authorList>
            <person name="Zhong Y.L."/>
        </authorList>
    </citation>
    <scope>NUCLEOTIDE SEQUENCE</scope>
    <source>
        <strain evidence="3">KCTC 23302</strain>
    </source>
</reference>
<dbReference type="InterPro" id="IPR001789">
    <property type="entry name" value="Sig_transdc_resp-reg_receiver"/>
</dbReference>
<dbReference type="Pfam" id="PF00072">
    <property type="entry name" value="Response_reg"/>
    <property type="match status" value="1"/>
</dbReference>
<dbReference type="GO" id="GO:0000160">
    <property type="term" value="P:phosphorelay signal transduction system"/>
    <property type="evidence" value="ECO:0007669"/>
    <property type="project" value="InterPro"/>
</dbReference>
<comment type="caution">
    <text evidence="3">The sequence shown here is derived from an EMBL/GenBank/DDBJ whole genome shotgun (WGS) entry which is preliminary data.</text>
</comment>
<proteinExistence type="predicted"/>
<evidence type="ECO:0000259" key="2">
    <source>
        <dbReference type="PROSITE" id="PS50110"/>
    </source>
</evidence>
<evidence type="ECO:0000256" key="1">
    <source>
        <dbReference type="PROSITE-ProRule" id="PRU00169"/>
    </source>
</evidence>
<organism evidence="3 4">
    <name type="scientific">Aquimarina mytili</name>
    <dbReference type="NCBI Taxonomy" id="874423"/>
    <lineage>
        <taxon>Bacteria</taxon>
        <taxon>Pseudomonadati</taxon>
        <taxon>Bacteroidota</taxon>
        <taxon>Flavobacteriia</taxon>
        <taxon>Flavobacteriales</taxon>
        <taxon>Flavobacteriaceae</taxon>
        <taxon>Aquimarina</taxon>
    </lineage>
</organism>
<dbReference type="AlphaFoldDB" id="A0A937A5G5"/>
<dbReference type="PANTHER" id="PTHR44520">
    <property type="entry name" value="RESPONSE REGULATOR RCP1-RELATED"/>
    <property type="match status" value="1"/>
</dbReference>
<gene>
    <name evidence="3" type="ORF">JJQ60_17080</name>
</gene>
<dbReference type="SUPFAM" id="SSF52172">
    <property type="entry name" value="CheY-like"/>
    <property type="match status" value="1"/>
</dbReference>
<dbReference type="PROSITE" id="PS50110">
    <property type="entry name" value="RESPONSE_REGULATORY"/>
    <property type="match status" value="1"/>
</dbReference>
<dbReference type="SMART" id="SM00448">
    <property type="entry name" value="REC"/>
    <property type="match status" value="1"/>
</dbReference>
<dbReference type="Proteomes" id="UP000651057">
    <property type="component" value="Unassembled WGS sequence"/>
</dbReference>
<sequence>MSQNIESVCIIDDDSIYINLVSKIIQLKRLSQSVLVFNNGKEALDFFHESIRTDLEVEVPQVIFLDINMPIMDGWEFLKEFSKIRNDISDVIDLYVVSSSIDTRDIDRAKSIDVVSDYLAKPIKLDDFVRVLG</sequence>
<dbReference type="EMBL" id="JAERQJ010000008">
    <property type="protein sequence ID" value="MBL0685250.1"/>
    <property type="molecule type" value="Genomic_DNA"/>
</dbReference>
<dbReference type="Gene3D" id="3.40.50.2300">
    <property type="match status" value="1"/>
</dbReference>
<protein>
    <submittedName>
        <fullName evidence="3">Response regulator</fullName>
    </submittedName>
</protein>
<keyword evidence="4" id="KW-1185">Reference proteome</keyword>
<keyword evidence="1" id="KW-0597">Phosphoprotein</keyword>
<feature type="domain" description="Response regulatory" evidence="2">
    <location>
        <begin position="7"/>
        <end position="133"/>
    </location>
</feature>
<dbReference type="PANTHER" id="PTHR44520:SF2">
    <property type="entry name" value="RESPONSE REGULATOR RCP1"/>
    <property type="match status" value="1"/>
</dbReference>
<feature type="modified residue" description="4-aspartylphosphate" evidence="1">
    <location>
        <position position="66"/>
    </location>
</feature>
<dbReference type="InterPro" id="IPR052893">
    <property type="entry name" value="TCS_response_regulator"/>
</dbReference>
<name>A0A937A5G5_9FLAO</name>
<dbReference type="RefSeq" id="WP_201923182.1">
    <property type="nucleotide sequence ID" value="NZ_BAABAX010000002.1"/>
</dbReference>
<evidence type="ECO:0000313" key="3">
    <source>
        <dbReference type="EMBL" id="MBL0685250.1"/>
    </source>
</evidence>
<dbReference type="InterPro" id="IPR011006">
    <property type="entry name" value="CheY-like_superfamily"/>
</dbReference>